<name>A0A371Z4F2_9PROT</name>
<evidence type="ECO:0000313" key="3">
    <source>
        <dbReference type="EMBL" id="RFD21363.1"/>
    </source>
</evidence>
<protein>
    <submittedName>
        <fullName evidence="3">Acyltransferase</fullName>
    </submittedName>
</protein>
<dbReference type="AlphaFoldDB" id="A0A371Z4F2"/>
<feature type="transmembrane region" description="Helical" evidence="1">
    <location>
        <begin position="61"/>
        <end position="81"/>
    </location>
</feature>
<feature type="transmembrane region" description="Helical" evidence="1">
    <location>
        <begin position="298"/>
        <end position="315"/>
    </location>
</feature>
<dbReference type="Proteomes" id="UP000262371">
    <property type="component" value="Unassembled WGS sequence"/>
</dbReference>
<sequence length="412" mass="45774">MTRLGTVRVFTVFYAIISSIQKYIPYLKFLQHGPPLLFDKARLRTFRFQFKKKVRFMPKQIFHTIDGLRGIAAMAVATLHMRILFPSVWYPPGGYLAVDLFFCLSGFVLAEAYSDRLDAGFSLSVFIKKRILRLWPLYALGLTIGAFMAVLRIIFGYDSPASLISFIPALFYIPWNGPLGELYPLNFPAWSLLYELVVNILMVIIWPRLDNRMLVSLIGLSGAGLVVSAFLWGSLNAGFSWAGSGVATARVGFSFFLGILLWRMKPVPSHLSAWVPACMLVVALMVDNAGISHAVTDLVNVMVVFPLIVWLGAITRPSGASLLFFESIGAASYALYTVHMPILRLLAMFISKVMHIPLGNVPYVLCLAILASLLTLAWFLNRLDVIFRARLNDFLKRGVSSPVADSAPVLPG</sequence>
<keyword evidence="1" id="KW-1133">Transmembrane helix</keyword>
<evidence type="ECO:0000256" key="1">
    <source>
        <dbReference type="SAM" id="Phobius"/>
    </source>
</evidence>
<organism evidence="3 4">
    <name type="scientific">Komagataeibacter melaceti</name>
    <dbReference type="NCBI Taxonomy" id="2766577"/>
    <lineage>
        <taxon>Bacteria</taxon>
        <taxon>Pseudomonadati</taxon>
        <taxon>Pseudomonadota</taxon>
        <taxon>Alphaproteobacteria</taxon>
        <taxon>Acetobacterales</taxon>
        <taxon>Acetobacteraceae</taxon>
        <taxon>Komagataeibacter</taxon>
    </lineage>
</organism>
<keyword evidence="4" id="KW-1185">Reference proteome</keyword>
<feature type="domain" description="Acyltransferase 3" evidence="2">
    <location>
        <begin position="63"/>
        <end position="375"/>
    </location>
</feature>
<dbReference type="PANTHER" id="PTHR23028">
    <property type="entry name" value="ACETYLTRANSFERASE"/>
    <property type="match status" value="1"/>
</dbReference>
<feature type="transmembrane region" description="Helical" evidence="1">
    <location>
        <begin position="134"/>
        <end position="155"/>
    </location>
</feature>
<dbReference type="GO" id="GO:0016747">
    <property type="term" value="F:acyltransferase activity, transferring groups other than amino-acyl groups"/>
    <property type="evidence" value="ECO:0007669"/>
    <property type="project" value="InterPro"/>
</dbReference>
<dbReference type="InterPro" id="IPR002656">
    <property type="entry name" value="Acyl_transf_3_dom"/>
</dbReference>
<accession>A0A371Z4F2</accession>
<dbReference type="PANTHER" id="PTHR23028:SF134">
    <property type="entry name" value="PUTATIVE (AFU_ORTHOLOGUE AFUA_4G08520)-RELATED"/>
    <property type="match status" value="1"/>
</dbReference>
<feature type="transmembrane region" description="Helical" evidence="1">
    <location>
        <begin position="187"/>
        <end position="206"/>
    </location>
</feature>
<feature type="transmembrane region" description="Helical" evidence="1">
    <location>
        <begin position="239"/>
        <end position="262"/>
    </location>
</feature>
<feature type="transmembrane region" description="Helical" evidence="1">
    <location>
        <begin position="322"/>
        <end position="342"/>
    </location>
</feature>
<proteinExistence type="predicted"/>
<evidence type="ECO:0000313" key="4">
    <source>
        <dbReference type="Proteomes" id="UP000262371"/>
    </source>
</evidence>
<reference evidence="3 4" key="1">
    <citation type="submission" date="2018-08" db="EMBL/GenBank/DDBJ databases">
        <title>Komagataeibacter sp. AV 382.</title>
        <authorList>
            <person name="Skraban J."/>
            <person name="Trcek J."/>
        </authorList>
    </citation>
    <scope>NUCLEOTIDE SEQUENCE [LARGE SCALE GENOMIC DNA]</scope>
    <source>
        <strain evidence="3 4">AV 382</strain>
    </source>
</reference>
<evidence type="ECO:0000259" key="2">
    <source>
        <dbReference type="Pfam" id="PF01757"/>
    </source>
</evidence>
<keyword evidence="1" id="KW-0472">Membrane</keyword>
<dbReference type="RefSeq" id="WP_116701707.1">
    <property type="nucleotide sequence ID" value="NZ_QUWV01000011.1"/>
</dbReference>
<keyword evidence="1" id="KW-0812">Transmembrane</keyword>
<dbReference type="InterPro" id="IPR050879">
    <property type="entry name" value="Acyltransferase_3"/>
</dbReference>
<dbReference type="EMBL" id="QUWV01000011">
    <property type="protein sequence ID" value="RFD21363.1"/>
    <property type="molecule type" value="Genomic_DNA"/>
</dbReference>
<keyword evidence="3" id="KW-0808">Transferase</keyword>
<keyword evidence="3" id="KW-0012">Acyltransferase</keyword>
<feature type="transmembrane region" description="Helical" evidence="1">
    <location>
        <begin position="274"/>
        <end position="292"/>
    </location>
</feature>
<dbReference type="Pfam" id="PF01757">
    <property type="entry name" value="Acyl_transf_3"/>
    <property type="match status" value="1"/>
</dbReference>
<comment type="caution">
    <text evidence="3">The sequence shown here is derived from an EMBL/GenBank/DDBJ whole genome shotgun (WGS) entry which is preliminary data.</text>
</comment>
<feature type="transmembrane region" description="Helical" evidence="1">
    <location>
        <begin position="362"/>
        <end position="380"/>
    </location>
</feature>
<feature type="transmembrane region" description="Helical" evidence="1">
    <location>
        <begin position="213"/>
        <end position="233"/>
    </location>
</feature>
<feature type="transmembrane region" description="Helical" evidence="1">
    <location>
        <begin position="93"/>
        <end position="113"/>
    </location>
</feature>
<gene>
    <name evidence="3" type="ORF">DY926_01200</name>
</gene>
<dbReference type="OrthoDB" id="9796461at2"/>